<dbReference type="Proteomes" id="UP000726737">
    <property type="component" value="Unassembled WGS sequence"/>
</dbReference>
<feature type="compositionally biased region" description="Polar residues" evidence="2">
    <location>
        <begin position="1028"/>
        <end position="1059"/>
    </location>
</feature>
<feature type="compositionally biased region" description="Low complexity" evidence="2">
    <location>
        <begin position="35"/>
        <end position="55"/>
    </location>
</feature>
<sequence>MVASTTTPGMNHQIPDPSRLARSHSNGNGVLQSRQQYVQEQHQLQQEQQNQHSQSGPGQEAGLSRQDSRPTAAPAPVRKNSGKNLFRMARQASDSAFRSVGLSRKSSDKNQTKAQQTKDTGGVPIFAQNPQNWSQQQNLSQPALPRDPQDTSHHENHDPYFRTFDVELGRNRSLPDIKPPSASDHRMPTRGSSLTHPKTNQGSFHNRQRSQHHHPVATHMSNEPITAATASSDMSSGVIQDAYGGTTEDWRQKQQAEKEARERQELQDSSPTARIGHTSINSVSTLNLPPTNVNLSTLNTNTGKSTSRMLLPDRDRSMTQSAAALSSGQFMSSNHGTTDSTPEPTQESTSLQKATVQPGGILAQLQAATEAGQVVDPAMGIWSQNEGRYIQRSNTAPYPLRENKTIVEEDEAEPSSGVKTNGPLEYSKSEGYTAASRHHRQQKRTQQQEQQMPPPHHHHAPLHPPHNDYVHQQPYQLYQEQPLHHQNQQHQHQYHHQQQRSQSVARSRAMSHEATVDKDLPPTPARSPQPISQDPILHHAAAEAASQQMSSQQRADARSQKHLPRLRSESQPESSGHHQQPSNAWVTRTAAAMTSEESVLALSRSISPPPKRRISHERTGSAGQVLARGTSAGHRGLSHSKSASNLKEQVRYGIDMLPLPVIPSPDETLKKNTNPGILPQDVLRTLDPKTIQKVITQSVIASRVYKVLTFEEVENLKKEQGDLHQYVQALGVSLTIETRMRDGSHSLIRLHENNTNIEAVKASTSQLHATTRKMDQIVQKTHQSMERLLVIQRMLLQHEGAVLNAGMRRLDGENRDLSRTVLELETVRDQEKEEKLKWKKETSQLRIQSMIFPNPPGLDEMANVGMAANGSEPPVRGHKSPSEPKSPSTTQHMPPKEPTPPLQQQQHDARLAALENYMKELNEEISKKDERINELESQLRVVKAWTDEFAGSIQSKLGVDNTAEIPSTSHEENKETLQRQLARLQSKIENGFRALEANAHDLKIKAEEAEEAKNKALEFTATTLANSSVVTNQVHTRPSTHQQQHPTRMRSQYNRSKTSLNEHQHHNNMDLNMVLNESLLELDHQISLDNQHQNTSTSSSSSSNSPGTPTPDMINGQPGRLSRNDSASRRGKGSIQQQRQDLVRRVSRSKQHLTDHEASEPKDELAIGDAHEEIKRLNTMVDELERLVRLKMQ</sequence>
<feature type="compositionally biased region" description="Basic residues" evidence="2">
    <location>
        <begin position="206"/>
        <end position="216"/>
    </location>
</feature>
<feature type="region of interest" description="Disordered" evidence="2">
    <location>
        <begin position="483"/>
        <end position="622"/>
    </location>
</feature>
<organism evidence="4 5">
    <name type="scientific">Mortierella polycephala</name>
    <dbReference type="NCBI Taxonomy" id="41804"/>
    <lineage>
        <taxon>Eukaryota</taxon>
        <taxon>Fungi</taxon>
        <taxon>Fungi incertae sedis</taxon>
        <taxon>Mucoromycota</taxon>
        <taxon>Mortierellomycotina</taxon>
        <taxon>Mortierellomycetes</taxon>
        <taxon>Mortierellales</taxon>
        <taxon>Mortierellaceae</taxon>
        <taxon>Mortierella</taxon>
    </lineage>
</organism>
<feature type="region of interest" description="Disordered" evidence="2">
    <location>
        <begin position="315"/>
        <end position="349"/>
    </location>
</feature>
<feature type="coiled-coil region" evidence="1">
    <location>
        <begin position="967"/>
        <end position="1012"/>
    </location>
</feature>
<feature type="compositionally biased region" description="Low complexity" evidence="2">
    <location>
        <begin position="499"/>
        <end position="508"/>
    </location>
</feature>
<feature type="compositionally biased region" description="Low complexity" evidence="2">
    <location>
        <begin position="542"/>
        <end position="554"/>
    </location>
</feature>
<reference evidence="4" key="1">
    <citation type="journal article" date="2020" name="Fungal Divers.">
        <title>Resolving the Mortierellaceae phylogeny through synthesis of multi-gene phylogenetics and phylogenomics.</title>
        <authorList>
            <person name="Vandepol N."/>
            <person name="Liber J."/>
            <person name="Desiro A."/>
            <person name="Na H."/>
            <person name="Kennedy M."/>
            <person name="Barry K."/>
            <person name="Grigoriev I.V."/>
            <person name="Miller A.N."/>
            <person name="O'Donnell K."/>
            <person name="Stajich J.E."/>
            <person name="Bonito G."/>
        </authorList>
    </citation>
    <scope>NUCLEOTIDE SEQUENCE</scope>
    <source>
        <strain evidence="4">KOD948</strain>
    </source>
</reference>
<feature type="compositionally biased region" description="Polar residues" evidence="2">
    <location>
        <begin position="318"/>
        <end position="349"/>
    </location>
</feature>
<dbReference type="EMBL" id="JAAAJA010000046">
    <property type="protein sequence ID" value="KAG0264662.1"/>
    <property type="molecule type" value="Genomic_DNA"/>
</dbReference>
<keyword evidence="5" id="KW-1185">Reference proteome</keyword>
<keyword evidence="1" id="KW-0175">Coiled coil</keyword>
<dbReference type="Pfam" id="PF15456">
    <property type="entry name" value="Uds1"/>
    <property type="match status" value="1"/>
</dbReference>
<feature type="coiled-coil region" evidence="1">
    <location>
        <begin position="814"/>
        <end position="841"/>
    </location>
</feature>
<dbReference type="OrthoDB" id="5569911at2759"/>
<comment type="caution">
    <text evidence="4">The sequence shown here is derived from an EMBL/GenBank/DDBJ whole genome shotgun (WGS) entry which is preliminary data.</text>
</comment>
<feature type="region of interest" description="Disordered" evidence="2">
    <location>
        <begin position="406"/>
        <end position="469"/>
    </location>
</feature>
<evidence type="ECO:0000256" key="2">
    <source>
        <dbReference type="SAM" id="MobiDB-lite"/>
    </source>
</evidence>
<feature type="compositionally biased region" description="Polar residues" evidence="2">
    <location>
        <begin position="1"/>
        <end position="10"/>
    </location>
</feature>
<accession>A0A9P6QES1</accession>
<name>A0A9P6QES1_9FUNG</name>
<feature type="compositionally biased region" description="Basic and acidic residues" evidence="2">
    <location>
        <begin position="248"/>
        <end position="266"/>
    </location>
</feature>
<feature type="compositionally biased region" description="Polar residues" evidence="2">
    <location>
        <begin position="267"/>
        <end position="283"/>
    </location>
</feature>
<feature type="region of interest" description="Disordered" evidence="2">
    <location>
        <begin position="1"/>
        <end position="221"/>
    </location>
</feature>
<feature type="compositionally biased region" description="Polar residues" evidence="2">
    <location>
        <begin position="190"/>
        <end position="205"/>
    </location>
</feature>
<feature type="region of interest" description="Disordered" evidence="2">
    <location>
        <begin position="1028"/>
        <end position="1060"/>
    </location>
</feature>
<dbReference type="AlphaFoldDB" id="A0A9P6QES1"/>
<feature type="compositionally biased region" description="Basic and acidic residues" evidence="2">
    <location>
        <begin position="510"/>
        <end position="520"/>
    </location>
</feature>
<feature type="region of interest" description="Disordered" evidence="2">
    <location>
        <begin position="247"/>
        <end position="287"/>
    </location>
</feature>
<evidence type="ECO:0000256" key="1">
    <source>
        <dbReference type="SAM" id="Coils"/>
    </source>
</evidence>
<proteinExistence type="predicted"/>
<feature type="compositionally biased region" description="Basic and acidic residues" evidence="2">
    <location>
        <begin position="1152"/>
        <end position="1167"/>
    </location>
</feature>
<dbReference type="InterPro" id="IPR029191">
    <property type="entry name" value="Uds1"/>
</dbReference>
<feature type="region of interest" description="Disordered" evidence="2">
    <location>
        <begin position="853"/>
        <end position="907"/>
    </location>
</feature>
<evidence type="ECO:0000313" key="4">
    <source>
        <dbReference type="EMBL" id="KAG0264662.1"/>
    </source>
</evidence>
<feature type="region of interest" description="Disordered" evidence="2">
    <location>
        <begin position="1090"/>
        <end position="1167"/>
    </location>
</feature>
<evidence type="ECO:0000259" key="3">
    <source>
        <dbReference type="Pfam" id="PF15456"/>
    </source>
</evidence>
<feature type="compositionally biased region" description="Low complexity" evidence="2">
    <location>
        <begin position="1094"/>
        <end position="1105"/>
    </location>
</feature>
<gene>
    <name evidence="4" type="ORF">BG011_006369</name>
</gene>
<feature type="compositionally biased region" description="Polar residues" evidence="2">
    <location>
        <begin position="23"/>
        <end position="34"/>
    </location>
</feature>
<protein>
    <recommendedName>
        <fullName evidence="3">Up-regulated during septation protein 1 domain-containing protein</fullName>
    </recommendedName>
</protein>
<feature type="domain" description="Up-regulated during septation protein 1" evidence="3">
    <location>
        <begin position="694"/>
        <end position="804"/>
    </location>
</feature>
<feature type="compositionally biased region" description="Polar residues" evidence="2">
    <location>
        <begin position="128"/>
        <end position="141"/>
    </location>
</feature>
<evidence type="ECO:0000313" key="5">
    <source>
        <dbReference type="Proteomes" id="UP000726737"/>
    </source>
</evidence>
<feature type="compositionally biased region" description="Basic and acidic residues" evidence="2">
    <location>
        <begin position="147"/>
        <end position="175"/>
    </location>
</feature>
<feature type="compositionally biased region" description="Polar residues" evidence="2">
    <location>
        <begin position="569"/>
        <end position="586"/>
    </location>
</feature>